<evidence type="ECO:0000256" key="2">
    <source>
        <dbReference type="ARBA" id="ARBA00022741"/>
    </source>
</evidence>
<dbReference type="Gene3D" id="3.30.930.10">
    <property type="entry name" value="Bira Bifunctional Protein, Domain 2"/>
    <property type="match status" value="2"/>
</dbReference>
<dbReference type="AlphaFoldDB" id="A0A0E9NIP6"/>
<evidence type="ECO:0000256" key="4">
    <source>
        <dbReference type="ARBA" id="ARBA00022917"/>
    </source>
</evidence>
<protein>
    <recommendedName>
        <fullName evidence="6">Aminoacyl-transfer RNA synthetases class-II family profile domain-containing protein</fullName>
    </recommendedName>
</protein>
<keyword evidence="5" id="KW-0030">Aminoacyl-tRNA synthetase</keyword>
<sequence length="655" mass="72814">MKRAAAHNVPSTVSRNTFRLRCPAIRPTAVQDARRRTAVRYYSPTSFPKDRSKQIDAVPLANGDAPGVEHPWLTDDFSAATHTIKSLLPDHYGKRVTLHGWFVSGRVVSSKVAFFTLQDTDGSRIQLLYRSKTAPEELTIKGLKTIRDETPVAVTGVLQPKQMSKQEIGRGEQSHEVVLEKVEILNTPTHIPVKEFNDDFALSHRYLYWRVPENLKALRLRSRVASLCRGVLEKNNFLEVETPLLFKSTPEGAREFLVPTRSNGLAYSLPQSPQQYKQILMASGVGRYYQIARCFRDEDLRADRQPEFTQLDLEMSYVKQEDVIRVIEYILRTLWKEVLDVDIGKVPRLTYGEAMGKFGSDKPDLRYELEVKNVTEFMPSELLDSEAPVVEAVLIKDGVKLPEVARGGLLQHEQFPALDSTSRRSITEFLGACEEDLVILTRRASRLTGGSTAAGRARTAAIEAMTTAGLWEPSKKFSFCWVVDFPLFTPSTDNAAEPGQGGTLGLSSTHHPFTAPVVMDRTKLAEMVKQDPLSIKGQHYDIVCNGVELGGGSIRIHDAVLQRTMLTDYLGIPSERLVQFSHLIAALSAGCPPHGGIALGFDRLVAMLHGTTSIRDVIAFPKNSAGRDMLVGSPSPLDNDRLKDYHLTLGAKIGR</sequence>
<keyword evidence="8" id="KW-1185">Reference proteome</keyword>
<reference evidence="7 8" key="1">
    <citation type="journal article" date="2011" name="J. Gen. Appl. Microbiol.">
        <title>Draft genome sequencing of the enigmatic yeast Saitoella complicata.</title>
        <authorList>
            <person name="Nishida H."/>
            <person name="Hamamoto M."/>
            <person name="Sugiyama J."/>
        </authorList>
    </citation>
    <scope>NUCLEOTIDE SEQUENCE [LARGE SCALE GENOMIC DNA]</scope>
    <source>
        <strain evidence="7 8">NRRL Y-17804</strain>
    </source>
</reference>
<dbReference type="InterPro" id="IPR012340">
    <property type="entry name" value="NA-bd_OB-fold"/>
</dbReference>
<dbReference type="STRING" id="698492.A0A0E9NIP6"/>
<dbReference type="InterPro" id="IPR002312">
    <property type="entry name" value="Asp/Asn-tRNA-synth_IIb"/>
</dbReference>
<feature type="domain" description="Aminoacyl-transfer RNA synthetases class-II family profile" evidence="6">
    <location>
        <begin position="218"/>
        <end position="634"/>
    </location>
</feature>
<keyword evidence="4" id="KW-0648">Protein biosynthesis</keyword>
<proteinExistence type="inferred from homology"/>
<dbReference type="HAMAP" id="MF_00044">
    <property type="entry name" value="Asp_tRNA_synth_type1"/>
    <property type="match status" value="1"/>
</dbReference>
<dbReference type="PANTHER" id="PTHR22594">
    <property type="entry name" value="ASPARTYL/LYSYL-TRNA SYNTHETASE"/>
    <property type="match status" value="1"/>
</dbReference>
<dbReference type="InterPro" id="IPR045864">
    <property type="entry name" value="aa-tRNA-synth_II/BPL/LPL"/>
</dbReference>
<dbReference type="GO" id="GO:0006422">
    <property type="term" value="P:aspartyl-tRNA aminoacylation"/>
    <property type="evidence" value="ECO:0007669"/>
    <property type="project" value="TreeGrafter"/>
</dbReference>
<dbReference type="GO" id="GO:0005739">
    <property type="term" value="C:mitochondrion"/>
    <property type="evidence" value="ECO:0007669"/>
    <property type="project" value="TreeGrafter"/>
</dbReference>
<comment type="caution">
    <text evidence="7">The sequence shown here is derived from an EMBL/GenBank/DDBJ whole genome shotgun (WGS) entry which is preliminary data.</text>
</comment>
<evidence type="ECO:0000256" key="5">
    <source>
        <dbReference type="ARBA" id="ARBA00023146"/>
    </source>
</evidence>
<dbReference type="GO" id="GO:0005524">
    <property type="term" value="F:ATP binding"/>
    <property type="evidence" value="ECO:0007669"/>
    <property type="project" value="UniProtKB-KW"/>
</dbReference>
<gene>
    <name evidence="7" type="ORF">G7K_3437-t1</name>
</gene>
<name>A0A0E9NIP6_SAICN</name>
<keyword evidence="1" id="KW-0436">Ligase</keyword>
<keyword evidence="2" id="KW-0547">Nucleotide-binding</keyword>
<evidence type="ECO:0000313" key="8">
    <source>
        <dbReference type="Proteomes" id="UP000033140"/>
    </source>
</evidence>
<dbReference type="InterPro" id="IPR006195">
    <property type="entry name" value="aa-tRNA-synth_II"/>
</dbReference>
<dbReference type="Pfam" id="PF00152">
    <property type="entry name" value="tRNA-synt_2"/>
    <property type="match status" value="1"/>
</dbReference>
<dbReference type="InterPro" id="IPR004524">
    <property type="entry name" value="Asp-tRNA-ligase_1"/>
</dbReference>
<dbReference type="PRINTS" id="PR01042">
    <property type="entry name" value="TRNASYNTHASP"/>
</dbReference>
<evidence type="ECO:0000256" key="1">
    <source>
        <dbReference type="ARBA" id="ARBA00022598"/>
    </source>
</evidence>
<evidence type="ECO:0000256" key="3">
    <source>
        <dbReference type="ARBA" id="ARBA00022840"/>
    </source>
</evidence>
<dbReference type="PANTHER" id="PTHR22594:SF5">
    <property type="entry name" value="ASPARTATE--TRNA LIGASE, MITOCHONDRIAL"/>
    <property type="match status" value="1"/>
</dbReference>
<dbReference type="InterPro" id="IPR004364">
    <property type="entry name" value="Aa-tRNA-synt_II"/>
</dbReference>
<dbReference type="SUPFAM" id="SSF50249">
    <property type="entry name" value="Nucleic acid-binding proteins"/>
    <property type="match status" value="1"/>
</dbReference>
<dbReference type="SUPFAM" id="SSF55681">
    <property type="entry name" value="Class II aaRS and biotin synthetases"/>
    <property type="match status" value="1"/>
</dbReference>
<dbReference type="Gene3D" id="2.40.50.140">
    <property type="entry name" value="Nucleic acid-binding proteins"/>
    <property type="match status" value="1"/>
</dbReference>
<organism evidence="7 8">
    <name type="scientific">Saitoella complicata (strain BCRC 22490 / CBS 7301 / JCM 7358 / NBRC 10748 / NRRL Y-17804)</name>
    <dbReference type="NCBI Taxonomy" id="698492"/>
    <lineage>
        <taxon>Eukaryota</taxon>
        <taxon>Fungi</taxon>
        <taxon>Dikarya</taxon>
        <taxon>Ascomycota</taxon>
        <taxon>Taphrinomycotina</taxon>
        <taxon>Taphrinomycotina incertae sedis</taxon>
        <taxon>Saitoella</taxon>
    </lineage>
</organism>
<accession>A0A0E9NIP6</accession>
<dbReference type="OMA" id="DWPLLEW"/>
<reference evidence="7 8" key="2">
    <citation type="journal article" date="2014" name="J. Gen. Appl. Microbiol.">
        <title>The early diverging ascomycetous budding yeast Saitoella complicata has three histone deacetylases belonging to the Clr6, Hos2, and Rpd3 lineages.</title>
        <authorList>
            <person name="Nishida H."/>
            <person name="Matsumoto T."/>
            <person name="Kondo S."/>
            <person name="Hamamoto M."/>
            <person name="Yoshikawa H."/>
        </authorList>
    </citation>
    <scope>NUCLEOTIDE SEQUENCE [LARGE SCALE GENOMIC DNA]</scope>
    <source>
        <strain evidence="7 8">NRRL Y-17804</strain>
    </source>
</reference>
<dbReference type="InterPro" id="IPR047090">
    <property type="entry name" value="AspRS_core"/>
</dbReference>
<dbReference type="CDD" id="cd00777">
    <property type="entry name" value="AspRS_core"/>
    <property type="match status" value="1"/>
</dbReference>
<dbReference type="GO" id="GO:0004815">
    <property type="term" value="F:aspartate-tRNA ligase activity"/>
    <property type="evidence" value="ECO:0007669"/>
    <property type="project" value="TreeGrafter"/>
</dbReference>
<dbReference type="EMBL" id="BACD03000021">
    <property type="protein sequence ID" value="GAO49285.1"/>
    <property type="molecule type" value="Genomic_DNA"/>
</dbReference>
<reference evidence="7 8" key="3">
    <citation type="journal article" date="2015" name="Genome Announc.">
        <title>Draft Genome Sequence of the Archiascomycetous Yeast Saitoella complicata.</title>
        <authorList>
            <person name="Yamauchi K."/>
            <person name="Kondo S."/>
            <person name="Hamamoto M."/>
            <person name="Takahashi Y."/>
            <person name="Ogura Y."/>
            <person name="Hayashi T."/>
            <person name="Nishida H."/>
        </authorList>
    </citation>
    <scope>NUCLEOTIDE SEQUENCE [LARGE SCALE GENOMIC DNA]</scope>
    <source>
        <strain evidence="7 8">NRRL Y-17804</strain>
    </source>
</reference>
<evidence type="ECO:0000313" key="7">
    <source>
        <dbReference type="EMBL" id="GAO49285.1"/>
    </source>
</evidence>
<evidence type="ECO:0000259" key="6">
    <source>
        <dbReference type="PROSITE" id="PS50862"/>
    </source>
</evidence>
<dbReference type="Proteomes" id="UP000033140">
    <property type="component" value="Unassembled WGS sequence"/>
</dbReference>
<dbReference type="PROSITE" id="PS50862">
    <property type="entry name" value="AA_TRNA_LIGASE_II"/>
    <property type="match status" value="1"/>
</dbReference>
<keyword evidence="3" id="KW-0067">ATP-binding</keyword>